<evidence type="ECO:0000256" key="9">
    <source>
        <dbReference type="ARBA" id="ARBA00023264"/>
    </source>
</evidence>
<keyword evidence="9" id="KW-1208">Phospholipid metabolism</keyword>
<evidence type="ECO:0000256" key="1">
    <source>
        <dbReference type="ARBA" id="ARBA00022475"/>
    </source>
</evidence>
<feature type="transmembrane region" description="Helical" evidence="11">
    <location>
        <begin position="62"/>
        <end position="85"/>
    </location>
</feature>
<dbReference type="GO" id="GO:0005886">
    <property type="term" value="C:plasma membrane"/>
    <property type="evidence" value="ECO:0007669"/>
    <property type="project" value="InterPro"/>
</dbReference>
<keyword evidence="2" id="KW-0444">Lipid biosynthesis</keyword>
<dbReference type="Pfam" id="PF02660">
    <property type="entry name" value="G3P_acyltransf"/>
    <property type="match status" value="1"/>
</dbReference>
<keyword evidence="3" id="KW-0808">Transferase</keyword>
<evidence type="ECO:0008006" key="13">
    <source>
        <dbReference type="Google" id="ProtNLM"/>
    </source>
</evidence>
<feature type="non-terminal residue" evidence="12">
    <location>
        <position position="1"/>
    </location>
</feature>
<dbReference type="PANTHER" id="PTHR30309">
    <property type="entry name" value="INNER MEMBRANE PROTEIN YGIH"/>
    <property type="match status" value="1"/>
</dbReference>
<protein>
    <recommendedName>
        <fullName evidence="13">Glycerol-3-phosphate acyltransferase</fullName>
    </recommendedName>
</protein>
<evidence type="ECO:0000256" key="5">
    <source>
        <dbReference type="ARBA" id="ARBA00022989"/>
    </source>
</evidence>
<evidence type="ECO:0000256" key="4">
    <source>
        <dbReference type="ARBA" id="ARBA00022692"/>
    </source>
</evidence>
<evidence type="ECO:0000256" key="11">
    <source>
        <dbReference type="SAM" id="Phobius"/>
    </source>
</evidence>
<evidence type="ECO:0000313" key="12">
    <source>
        <dbReference type="EMBL" id="GAG16643.1"/>
    </source>
</evidence>
<keyword evidence="4 11" id="KW-0812">Transmembrane</keyword>
<reference evidence="12" key="1">
    <citation type="journal article" date="2014" name="Front. Microbiol.">
        <title>High frequency of phylogenetically diverse reductive dehalogenase-homologous genes in deep subseafloor sedimentary metagenomes.</title>
        <authorList>
            <person name="Kawai M."/>
            <person name="Futagami T."/>
            <person name="Toyoda A."/>
            <person name="Takaki Y."/>
            <person name="Nishi S."/>
            <person name="Hori S."/>
            <person name="Arai W."/>
            <person name="Tsubouchi T."/>
            <person name="Morono Y."/>
            <person name="Uchiyama I."/>
            <person name="Ito T."/>
            <person name="Fujiyama A."/>
            <person name="Inagaki F."/>
            <person name="Takami H."/>
        </authorList>
    </citation>
    <scope>NUCLEOTIDE SEQUENCE</scope>
    <source>
        <strain evidence="12">Expedition CK06-06</strain>
    </source>
</reference>
<evidence type="ECO:0000256" key="10">
    <source>
        <dbReference type="SAM" id="MobiDB-lite"/>
    </source>
</evidence>
<dbReference type="SMART" id="SM01207">
    <property type="entry name" value="G3P_acyltransf"/>
    <property type="match status" value="1"/>
</dbReference>
<dbReference type="InterPro" id="IPR003811">
    <property type="entry name" value="G3P_acylTferase_PlsY"/>
</dbReference>
<keyword evidence="6" id="KW-0443">Lipid metabolism</keyword>
<organism evidence="12">
    <name type="scientific">marine sediment metagenome</name>
    <dbReference type="NCBI Taxonomy" id="412755"/>
    <lineage>
        <taxon>unclassified sequences</taxon>
        <taxon>metagenomes</taxon>
        <taxon>ecological metagenomes</taxon>
    </lineage>
</organism>
<dbReference type="EMBL" id="BARS01033940">
    <property type="protein sequence ID" value="GAG16643.1"/>
    <property type="molecule type" value="Genomic_DNA"/>
</dbReference>
<comment type="caution">
    <text evidence="12">The sequence shown here is derived from an EMBL/GenBank/DDBJ whole genome shotgun (WGS) entry which is preliminary data.</text>
</comment>
<feature type="region of interest" description="Disordered" evidence="10">
    <location>
        <begin position="145"/>
        <end position="169"/>
    </location>
</feature>
<evidence type="ECO:0000256" key="6">
    <source>
        <dbReference type="ARBA" id="ARBA00023098"/>
    </source>
</evidence>
<proteinExistence type="predicted"/>
<name>X0VW24_9ZZZZ</name>
<keyword evidence="7 11" id="KW-0472">Membrane</keyword>
<keyword evidence="1" id="KW-1003">Cell membrane</keyword>
<sequence length="169" mass="17992">VLVTDALKAYIPVLAIWYIFEPHEGATAAQNLQATAAVAAIIGHDWPVYIGFRGGRGVAATYGAFAAMLFPLSVGLVVAAILIVLTFRYMSLMSLTTVPLGGAALLVLALTGIVPYAYAVFGGLAAVLVLLRHRQNIQRLLAGTEPKMGRGGTRRTPRIGQKPRPSHRM</sequence>
<dbReference type="AlphaFoldDB" id="X0VW24"/>
<accession>X0VW24</accession>
<dbReference type="GO" id="GO:0043772">
    <property type="term" value="F:acyl-phosphate glycerol-3-phosphate acyltransferase activity"/>
    <property type="evidence" value="ECO:0007669"/>
    <property type="project" value="InterPro"/>
</dbReference>
<dbReference type="PANTHER" id="PTHR30309:SF0">
    <property type="entry name" value="GLYCEROL-3-PHOSPHATE ACYLTRANSFERASE-RELATED"/>
    <property type="match status" value="1"/>
</dbReference>
<gene>
    <name evidence="12" type="ORF">S01H1_52506</name>
</gene>
<dbReference type="GO" id="GO:0008654">
    <property type="term" value="P:phospholipid biosynthetic process"/>
    <property type="evidence" value="ECO:0007669"/>
    <property type="project" value="UniProtKB-KW"/>
</dbReference>
<evidence type="ECO:0000256" key="3">
    <source>
        <dbReference type="ARBA" id="ARBA00022679"/>
    </source>
</evidence>
<keyword evidence="8" id="KW-0594">Phospholipid biosynthesis</keyword>
<evidence type="ECO:0000256" key="8">
    <source>
        <dbReference type="ARBA" id="ARBA00023209"/>
    </source>
</evidence>
<feature type="transmembrane region" description="Helical" evidence="11">
    <location>
        <begin position="105"/>
        <end position="131"/>
    </location>
</feature>
<evidence type="ECO:0000256" key="2">
    <source>
        <dbReference type="ARBA" id="ARBA00022516"/>
    </source>
</evidence>
<evidence type="ECO:0000256" key="7">
    <source>
        <dbReference type="ARBA" id="ARBA00023136"/>
    </source>
</evidence>
<keyword evidence="5 11" id="KW-1133">Transmembrane helix</keyword>